<sequence length="316" mass="35912">MEPLLRPLSVQASPSAEEIFTFTIPQEMYEVCDIIPGEILASIISSKPDALVKVFDTNKTSYARWMNHVVTSDIVREKNWKTSMYWVRDQGTHETGWAITAAELISAVRYILRHDAEYVDYSAQFLVDFADRDKATERYMKDKLHYCFKYSVAKALEFVKEAGIPQAGHWKYVGCRPQGLPIYRAGSPHVYVNSCVEISSIREALPYLEFHPIAASLALFTPDYYIIKDGIYRGPMYKESVYEGFEWVNIYAVIEENGETIALVKAPHGTLLGDEGYFGVSVDVEMVQVPWEGQEGHPNFGAPRRLLSDFSFPTFA</sequence>
<dbReference type="InterPro" id="IPR038765">
    <property type="entry name" value="Papain-like_cys_pep_sf"/>
</dbReference>
<accession>A0A6D2KAL1</accession>
<evidence type="ECO:0000313" key="3">
    <source>
        <dbReference type="Proteomes" id="UP000467841"/>
    </source>
</evidence>
<protein>
    <recommendedName>
        <fullName evidence="1">Peptidase C1A papain C-terminal domain-containing protein</fullName>
    </recommendedName>
</protein>
<keyword evidence="3" id="KW-1185">Reference proteome</keyword>
<feature type="domain" description="Peptidase C1A papain C-terminal" evidence="1">
    <location>
        <begin position="81"/>
        <end position="285"/>
    </location>
</feature>
<dbReference type="OrthoDB" id="1052341at2759"/>
<dbReference type="AlphaFoldDB" id="A0A6D2KAL1"/>
<reference evidence="2" key="1">
    <citation type="submission" date="2020-01" db="EMBL/GenBank/DDBJ databases">
        <authorList>
            <person name="Mishra B."/>
        </authorList>
    </citation>
    <scope>NUCLEOTIDE SEQUENCE [LARGE SCALE GENOMIC DNA]</scope>
</reference>
<dbReference type="GO" id="GO:0008234">
    <property type="term" value="F:cysteine-type peptidase activity"/>
    <property type="evidence" value="ECO:0007669"/>
    <property type="project" value="InterPro"/>
</dbReference>
<name>A0A6D2KAL1_9BRAS</name>
<evidence type="ECO:0000259" key="1">
    <source>
        <dbReference type="Pfam" id="PF00112"/>
    </source>
</evidence>
<dbReference type="EMBL" id="CACVBM020001440">
    <property type="protein sequence ID" value="CAA7050090.1"/>
    <property type="molecule type" value="Genomic_DNA"/>
</dbReference>
<dbReference type="GO" id="GO:0006508">
    <property type="term" value="P:proteolysis"/>
    <property type="evidence" value="ECO:0007669"/>
    <property type="project" value="InterPro"/>
</dbReference>
<dbReference type="Gene3D" id="3.90.70.10">
    <property type="entry name" value="Cysteine proteinases"/>
    <property type="match status" value="1"/>
</dbReference>
<proteinExistence type="predicted"/>
<organism evidence="2 3">
    <name type="scientific">Microthlaspi erraticum</name>
    <dbReference type="NCBI Taxonomy" id="1685480"/>
    <lineage>
        <taxon>Eukaryota</taxon>
        <taxon>Viridiplantae</taxon>
        <taxon>Streptophyta</taxon>
        <taxon>Embryophyta</taxon>
        <taxon>Tracheophyta</taxon>
        <taxon>Spermatophyta</taxon>
        <taxon>Magnoliopsida</taxon>
        <taxon>eudicotyledons</taxon>
        <taxon>Gunneridae</taxon>
        <taxon>Pentapetalae</taxon>
        <taxon>rosids</taxon>
        <taxon>malvids</taxon>
        <taxon>Brassicales</taxon>
        <taxon>Brassicaceae</taxon>
        <taxon>Coluteocarpeae</taxon>
        <taxon>Microthlaspi</taxon>
    </lineage>
</organism>
<comment type="caution">
    <text evidence="2">The sequence shown here is derived from an EMBL/GenBank/DDBJ whole genome shotgun (WGS) entry which is preliminary data.</text>
</comment>
<dbReference type="SUPFAM" id="SSF54001">
    <property type="entry name" value="Cysteine proteinases"/>
    <property type="match status" value="1"/>
</dbReference>
<evidence type="ECO:0000313" key="2">
    <source>
        <dbReference type="EMBL" id="CAA7050090.1"/>
    </source>
</evidence>
<dbReference type="InterPro" id="IPR000668">
    <property type="entry name" value="Peptidase_C1A_C"/>
</dbReference>
<dbReference type="Pfam" id="PF00112">
    <property type="entry name" value="Peptidase_C1"/>
    <property type="match status" value="1"/>
</dbReference>
<dbReference type="Proteomes" id="UP000467841">
    <property type="component" value="Unassembled WGS sequence"/>
</dbReference>
<gene>
    <name evidence="2" type="ORF">MERR_LOCUS37325</name>
</gene>